<dbReference type="AlphaFoldDB" id="A0AAQ4DV23"/>
<dbReference type="Proteomes" id="UP001321473">
    <property type="component" value="Unassembled WGS sequence"/>
</dbReference>
<keyword evidence="1" id="KW-0472">Membrane</keyword>
<dbReference type="EMBL" id="JARKHS020026460">
    <property type="protein sequence ID" value="KAK8766313.1"/>
    <property type="molecule type" value="Genomic_DNA"/>
</dbReference>
<feature type="transmembrane region" description="Helical" evidence="1">
    <location>
        <begin position="26"/>
        <end position="43"/>
    </location>
</feature>
<name>A0AAQ4DV23_AMBAM</name>
<gene>
    <name evidence="2" type="ORF">V5799_006901</name>
</gene>
<protein>
    <submittedName>
        <fullName evidence="2">Uncharacterized protein</fullName>
    </submittedName>
</protein>
<accession>A0AAQ4DV23</accession>
<evidence type="ECO:0000313" key="3">
    <source>
        <dbReference type="Proteomes" id="UP001321473"/>
    </source>
</evidence>
<reference evidence="2 3" key="1">
    <citation type="journal article" date="2023" name="Arcadia Sci">
        <title>De novo assembly of a long-read Amblyomma americanum tick genome.</title>
        <authorList>
            <person name="Chou S."/>
            <person name="Poskanzer K.E."/>
            <person name="Rollins M."/>
            <person name="Thuy-Boun P.S."/>
        </authorList>
    </citation>
    <scope>NUCLEOTIDE SEQUENCE [LARGE SCALE GENOMIC DNA]</scope>
    <source>
        <strain evidence="2">F_SG_1</strain>
        <tissue evidence="2">Salivary glands</tissue>
    </source>
</reference>
<keyword evidence="1" id="KW-1133">Transmembrane helix</keyword>
<proteinExistence type="predicted"/>
<comment type="caution">
    <text evidence="2">The sequence shown here is derived from an EMBL/GenBank/DDBJ whole genome shotgun (WGS) entry which is preliminary data.</text>
</comment>
<sequence length="69" mass="7457">MLTHFSIRLIADTDADAALMFVRVRSVFHASAALLLIVSRVVLLHCAARRLWFCASAAVPSVTACEAIS</sequence>
<keyword evidence="1" id="KW-0812">Transmembrane</keyword>
<keyword evidence="3" id="KW-1185">Reference proteome</keyword>
<evidence type="ECO:0000313" key="2">
    <source>
        <dbReference type="EMBL" id="KAK8766313.1"/>
    </source>
</evidence>
<evidence type="ECO:0000256" key="1">
    <source>
        <dbReference type="SAM" id="Phobius"/>
    </source>
</evidence>
<organism evidence="2 3">
    <name type="scientific">Amblyomma americanum</name>
    <name type="common">Lone star tick</name>
    <dbReference type="NCBI Taxonomy" id="6943"/>
    <lineage>
        <taxon>Eukaryota</taxon>
        <taxon>Metazoa</taxon>
        <taxon>Ecdysozoa</taxon>
        <taxon>Arthropoda</taxon>
        <taxon>Chelicerata</taxon>
        <taxon>Arachnida</taxon>
        <taxon>Acari</taxon>
        <taxon>Parasitiformes</taxon>
        <taxon>Ixodida</taxon>
        <taxon>Ixodoidea</taxon>
        <taxon>Ixodidae</taxon>
        <taxon>Amblyomminae</taxon>
        <taxon>Amblyomma</taxon>
    </lineage>
</organism>